<sequence>MRGGGGGCGAVWLPFAWRLWYTIKKRGGESMPYEKLRLTAMTTAGG</sequence>
<name>G9YNB1_FLAPL</name>
<dbReference type="HOGENOM" id="CLU_3182283_0_0_9"/>
<organism evidence="1 2">
    <name type="scientific">Flavonifractor plautii ATCC 29863</name>
    <dbReference type="NCBI Taxonomy" id="411475"/>
    <lineage>
        <taxon>Bacteria</taxon>
        <taxon>Bacillati</taxon>
        <taxon>Bacillota</taxon>
        <taxon>Clostridia</taxon>
        <taxon>Eubacteriales</taxon>
        <taxon>Oscillospiraceae</taxon>
        <taxon>Flavonifractor</taxon>
    </lineage>
</organism>
<protein>
    <submittedName>
        <fullName evidence="1">Uncharacterized protein</fullName>
    </submittedName>
</protein>
<proteinExistence type="predicted"/>
<comment type="caution">
    <text evidence="1">The sequence shown here is derived from an EMBL/GenBank/DDBJ whole genome shotgun (WGS) entry which is preliminary data.</text>
</comment>
<dbReference type="AlphaFoldDB" id="G9YNB1"/>
<evidence type="ECO:0000313" key="1">
    <source>
        <dbReference type="EMBL" id="EHM53571.1"/>
    </source>
</evidence>
<gene>
    <name evidence="1" type="ORF">HMPREF0372_00983</name>
</gene>
<evidence type="ECO:0000313" key="2">
    <source>
        <dbReference type="Proteomes" id="UP000004459"/>
    </source>
</evidence>
<dbReference type="Proteomes" id="UP000004459">
    <property type="component" value="Unassembled WGS sequence"/>
</dbReference>
<reference evidence="1 2" key="1">
    <citation type="submission" date="2011-08" db="EMBL/GenBank/DDBJ databases">
        <authorList>
            <person name="Weinstock G."/>
            <person name="Sodergren E."/>
            <person name="Clifton S."/>
            <person name="Fulton L."/>
            <person name="Fulton B."/>
            <person name="Courtney L."/>
            <person name="Fronick C."/>
            <person name="Harrison M."/>
            <person name="Strong C."/>
            <person name="Farmer C."/>
            <person name="Delahaunty K."/>
            <person name="Markovic C."/>
            <person name="Hall O."/>
            <person name="Minx P."/>
            <person name="Tomlinson C."/>
            <person name="Mitreva M."/>
            <person name="Hou S."/>
            <person name="Chen J."/>
            <person name="Wollam A."/>
            <person name="Pepin K.H."/>
            <person name="Johnson M."/>
            <person name="Bhonagiri V."/>
            <person name="Zhang X."/>
            <person name="Suruliraj S."/>
            <person name="Warren W."/>
            <person name="Chinwalla A."/>
            <person name="Mardis E.R."/>
            <person name="Wilson R.K."/>
        </authorList>
    </citation>
    <scope>NUCLEOTIDE SEQUENCE [LARGE SCALE GENOMIC DNA]</scope>
    <source>
        <strain evidence="1 2">ATCC 29863</strain>
    </source>
</reference>
<accession>G9YNB1</accession>
<dbReference type="EMBL" id="AGCK01000064">
    <property type="protein sequence ID" value="EHM53571.1"/>
    <property type="molecule type" value="Genomic_DNA"/>
</dbReference>